<dbReference type="AlphaFoldDB" id="A0A3B0CMB7"/>
<protein>
    <submittedName>
        <fullName evidence="2">Extracellular solute-binding protein</fullName>
    </submittedName>
</protein>
<dbReference type="InterPro" id="IPR006059">
    <property type="entry name" value="SBP"/>
</dbReference>
<dbReference type="SUPFAM" id="SSF53850">
    <property type="entry name" value="Periplasmic binding protein-like II"/>
    <property type="match status" value="1"/>
</dbReference>
<dbReference type="PANTHER" id="PTHR43649:SF12">
    <property type="entry name" value="DIACETYLCHITOBIOSE BINDING PROTEIN DASA"/>
    <property type="match status" value="1"/>
</dbReference>
<feature type="signal peptide" evidence="1">
    <location>
        <begin position="1"/>
        <end position="28"/>
    </location>
</feature>
<name>A0A3B0CMB7_9BACL</name>
<reference evidence="2 3" key="1">
    <citation type="journal article" date="2007" name="Int. J. Syst. Evol. Microbiol.">
        <title>Paenibacillus ginsengarvi sp. nov., isolated from soil from ginseng cultivation.</title>
        <authorList>
            <person name="Yoon M.H."/>
            <person name="Ten L.N."/>
            <person name="Im W.T."/>
        </authorList>
    </citation>
    <scope>NUCLEOTIDE SEQUENCE [LARGE SCALE GENOMIC DNA]</scope>
    <source>
        <strain evidence="2 3">KCTC 13059</strain>
    </source>
</reference>
<dbReference type="InterPro" id="IPR050490">
    <property type="entry name" value="Bact_solute-bd_prot1"/>
</dbReference>
<sequence length="509" mass="57238">MNNNGKPKWLRTVTGLTAVAALTVPVLAACNKGSSGDDKTERVLRIATQYYAEEDEYFRQQFTEIFEYNNPNIKLEIVSAMNPNQYRYGGRPEGEKPEDPYAKMKELLNSDNPPDIVMMNFEQLPDLIANNMLQQLDTNITKDKFDVSDIVPAVIDGIKAVGDGKLYALAPTFSSQILMYNKKPFDDAGVKYPTDGMTWDEMFDLARRVSKGDGDNRVYGFAFNTYSSGSKENLFYEMDPYTSSLQLRMFNDAVDGLTVASPSWEKVWTSMIQLSKEKVLPEPIDYSKMDAVRRAAMDDGGGYNPFQNNYFMNGRLAMTLGQQYSLNEVIQANKNAQNIKGYTPIDWDIVTMPTHPEQKGIGGNVYFNGLMGINAKAQNPADAWKFVKFINGEDWARLKSKSVNMLVSRSKYIQPRDGLQYNIKAFTALKPAPVENEMSKVYRQYQNIGQIRSMGLQYFKKAIDGTSTVGDALKEWQTAGDAALKQLKENPNAPINVMPKASSSMMMMP</sequence>
<dbReference type="PROSITE" id="PS51257">
    <property type="entry name" value="PROKAR_LIPOPROTEIN"/>
    <property type="match status" value="1"/>
</dbReference>
<comment type="caution">
    <text evidence="2">The sequence shown here is derived from an EMBL/GenBank/DDBJ whole genome shotgun (WGS) entry which is preliminary data.</text>
</comment>
<proteinExistence type="predicted"/>
<dbReference type="PANTHER" id="PTHR43649">
    <property type="entry name" value="ARABINOSE-BINDING PROTEIN-RELATED"/>
    <property type="match status" value="1"/>
</dbReference>
<gene>
    <name evidence="2" type="ORF">D7M11_02405</name>
</gene>
<dbReference type="Gene3D" id="3.40.190.10">
    <property type="entry name" value="Periplasmic binding protein-like II"/>
    <property type="match status" value="1"/>
</dbReference>
<dbReference type="RefSeq" id="WP_120745532.1">
    <property type="nucleotide sequence ID" value="NZ_RBAH01000001.1"/>
</dbReference>
<evidence type="ECO:0000313" key="2">
    <source>
        <dbReference type="EMBL" id="RKN86825.1"/>
    </source>
</evidence>
<dbReference type="Proteomes" id="UP000282311">
    <property type="component" value="Unassembled WGS sequence"/>
</dbReference>
<evidence type="ECO:0000313" key="3">
    <source>
        <dbReference type="Proteomes" id="UP000282311"/>
    </source>
</evidence>
<dbReference type="OrthoDB" id="2675752at2"/>
<dbReference type="Pfam" id="PF13416">
    <property type="entry name" value="SBP_bac_8"/>
    <property type="match status" value="1"/>
</dbReference>
<feature type="chain" id="PRO_5017475668" evidence="1">
    <location>
        <begin position="29"/>
        <end position="509"/>
    </location>
</feature>
<evidence type="ECO:0000256" key="1">
    <source>
        <dbReference type="SAM" id="SignalP"/>
    </source>
</evidence>
<dbReference type="EMBL" id="RBAH01000001">
    <property type="protein sequence ID" value="RKN86825.1"/>
    <property type="molecule type" value="Genomic_DNA"/>
</dbReference>
<accession>A0A3B0CMB7</accession>
<organism evidence="2 3">
    <name type="scientific">Paenibacillus ginsengarvi</name>
    <dbReference type="NCBI Taxonomy" id="400777"/>
    <lineage>
        <taxon>Bacteria</taxon>
        <taxon>Bacillati</taxon>
        <taxon>Bacillota</taxon>
        <taxon>Bacilli</taxon>
        <taxon>Bacillales</taxon>
        <taxon>Paenibacillaceae</taxon>
        <taxon>Paenibacillus</taxon>
    </lineage>
</organism>
<keyword evidence="3" id="KW-1185">Reference proteome</keyword>
<keyword evidence="1" id="KW-0732">Signal</keyword>